<dbReference type="GO" id="GO:0005886">
    <property type="term" value="C:plasma membrane"/>
    <property type="evidence" value="ECO:0007669"/>
    <property type="project" value="TreeGrafter"/>
</dbReference>
<comment type="subcellular location">
    <subcellularLocation>
        <location evidence="8">Cytoplasm</location>
    </subcellularLocation>
</comment>
<dbReference type="SMART" id="SM00760">
    <property type="entry name" value="Bac_DnaA_C"/>
    <property type="match status" value="1"/>
</dbReference>
<dbReference type="CDD" id="cd00009">
    <property type="entry name" value="AAA"/>
    <property type="match status" value="1"/>
</dbReference>
<dbReference type="InterPro" id="IPR020591">
    <property type="entry name" value="Chromosome_initiator_DnaA-like"/>
</dbReference>
<evidence type="ECO:0000256" key="5">
    <source>
        <dbReference type="ARBA" id="ARBA00022840"/>
    </source>
</evidence>
<comment type="function">
    <text evidence="8 10">Plays an essential role in the initiation and regulation of chromosomal replication. ATP-DnaA binds to the origin of replication (oriC) to initiate formation of the DNA replication initiation complex once per cell cycle. Binds the DnaA box (a 9 base pair repeat at the origin) and separates the double-stranded (ds)DNA. Forms a right-handed helical filament on oriC DNA; dsDNA binds to the exterior of the filament while single-stranded (ss)DNA is stabiized in the filament's interior. The ATP-DnaA-oriC complex binds and stabilizes one strand of the AT-rich DNA unwinding element (DUE), permitting loading of DNA polymerase. After initiation quickly degrades to an ADP-DnaA complex that is not apt for DNA replication. Binds acidic phospholipids.</text>
</comment>
<keyword evidence="5 8" id="KW-0067">ATP-binding</keyword>
<dbReference type="SMART" id="SM00382">
    <property type="entry name" value="AAA"/>
    <property type="match status" value="1"/>
</dbReference>
<dbReference type="Pfam" id="PF00308">
    <property type="entry name" value="Bac_DnaA"/>
    <property type="match status" value="1"/>
</dbReference>
<dbReference type="SUPFAM" id="SSF48295">
    <property type="entry name" value="TrpR-like"/>
    <property type="match status" value="1"/>
</dbReference>
<feature type="compositionally biased region" description="Low complexity" evidence="12">
    <location>
        <begin position="333"/>
        <end position="354"/>
    </location>
</feature>
<dbReference type="InterPro" id="IPR003593">
    <property type="entry name" value="AAA+_ATPase"/>
</dbReference>
<dbReference type="FunFam" id="3.30.300.180:FF:000004">
    <property type="entry name" value="Chromosomal replication initiator protein DnaA"/>
    <property type="match status" value="1"/>
</dbReference>
<feature type="domain" description="Chromosomal replication initiator DnaA C-terminal" evidence="14">
    <location>
        <begin position="604"/>
        <end position="673"/>
    </location>
</feature>
<evidence type="ECO:0000256" key="11">
    <source>
        <dbReference type="RuleBase" id="RU004227"/>
    </source>
</evidence>
<dbReference type="InterPro" id="IPR013317">
    <property type="entry name" value="DnaA_dom"/>
</dbReference>
<comment type="similarity">
    <text evidence="1 8 11">Belongs to the DnaA family.</text>
</comment>
<evidence type="ECO:0000313" key="15">
    <source>
        <dbReference type="EMBL" id="PNG23900.1"/>
    </source>
</evidence>
<comment type="caution">
    <text evidence="8">Lacks conserved residue(s) required for the propagation of feature annotation.</text>
</comment>
<dbReference type="GO" id="GO:0005737">
    <property type="term" value="C:cytoplasm"/>
    <property type="evidence" value="ECO:0007669"/>
    <property type="project" value="UniProtKB-SubCell"/>
</dbReference>
<dbReference type="GO" id="GO:0005524">
    <property type="term" value="F:ATP binding"/>
    <property type="evidence" value="ECO:0007669"/>
    <property type="project" value="UniProtKB-UniRule"/>
</dbReference>
<feature type="compositionally biased region" description="Polar residues" evidence="12">
    <location>
        <begin position="255"/>
        <end position="278"/>
    </location>
</feature>
<feature type="binding site" evidence="8">
    <location>
        <position position="405"/>
    </location>
    <ligand>
        <name>ATP</name>
        <dbReference type="ChEBI" id="CHEBI:30616"/>
    </ligand>
</feature>
<dbReference type="InterPro" id="IPR027417">
    <property type="entry name" value="P-loop_NTPase"/>
</dbReference>
<dbReference type="OrthoDB" id="9807019at2"/>
<evidence type="ECO:0000313" key="16">
    <source>
        <dbReference type="Proteomes" id="UP000235943"/>
    </source>
</evidence>
<feature type="region of interest" description="Disordered" evidence="12">
    <location>
        <begin position="87"/>
        <end position="354"/>
    </location>
</feature>
<accession>A0A2N8TY39</accession>
<name>A0A2N8TY39_9ACTN</name>
<dbReference type="GO" id="GO:0006275">
    <property type="term" value="P:regulation of DNA replication"/>
    <property type="evidence" value="ECO:0007669"/>
    <property type="project" value="UniProtKB-UniRule"/>
</dbReference>
<comment type="domain">
    <text evidence="8">Domain I is involved in oligomerization and binding regulators, domain II is flexibile and of varying length in different bacteria, domain III forms the AAA+ region, while domain IV binds dsDNA.</text>
</comment>
<keyword evidence="6 8" id="KW-0446">Lipid-binding</keyword>
<dbReference type="CDD" id="cd06571">
    <property type="entry name" value="Bac_DnaA_C"/>
    <property type="match status" value="1"/>
</dbReference>
<evidence type="ECO:0000256" key="1">
    <source>
        <dbReference type="ARBA" id="ARBA00006583"/>
    </source>
</evidence>
<dbReference type="PANTHER" id="PTHR30050:SF2">
    <property type="entry name" value="CHROMOSOMAL REPLICATION INITIATOR PROTEIN DNAA"/>
    <property type="match status" value="1"/>
</dbReference>
<evidence type="ECO:0000259" key="13">
    <source>
        <dbReference type="SMART" id="SM00382"/>
    </source>
</evidence>
<feature type="region of interest" description="Domain III, AAA+ region" evidence="8">
    <location>
        <begin position="357"/>
        <end position="573"/>
    </location>
</feature>
<feature type="binding site" evidence="8">
    <location>
        <position position="404"/>
    </location>
    <ligand>
        <name>ATP</name>
        <dbReference type="ChEBI" id="CHEBI:30616"/>
    </ligand>
</feature>
<gene>
    <name evidence="8" type="primary">dnaA</name>
    <name evidence="15" type="ORF">C1J00_01565</name>
</gene>
<feature type="domain" description="AAA+ ATPase" evidence="13">
    <location>
        <begin position="390"/>
        <end position="518"/>
    </location>
</feature>
<feature type="region of interest" description="Domain I, interacts with DnaA modulators" evidence="8">
    <location>
        <begin position="1"/>
        <end position="152"/>
    </location>
</feature>
<keyword evidence="3 8" id="KW-0235">DNA replication</keyword>
<dbReference type="Gene3D" id="3.40.50.300">
    <property type="entry name" value="P-loop containing nucleotide triphosphate hydrolases"/>
    <property type="match status" value="1"/>
</dbReference>
<feature type="binding site" evidence="8">
    <location>
        <position position="403"/>
    </location>
    <ligand>
        <name>ATP</name>
        <dbReference type="ChEBI" id="CHEBI:30616"/>
    </ligand>
</feature>
<dbReference type="Gene3D" id="1.10.1750.10">
    <property type="match status" value="1"/>
</dbReference>
<evidence type="ECO:0000256" key="3">
    <source>
        <dbReference type="ARBA" id="ARBA00022705"/>
    </source>
</evidence>
<dbReference type="PANTHER" id="PTHR30050">
    <property type="entry name" value="CHROMOSOMAL REPLICATION INITIATOR PROTEIN DNAA"/>
    <property type="match status" value="1"/>
</dbReference>
<dbReference type="GO" id="GO:0006270">
    <property type="term" value="P:DNA replication initiation"/>
    <property type="evidence" value="ECO:0007669"/>
    <property type="project" value="UniProtKB-UniRule"/>
</dbReference>
<dbReference type="FunFam" id="1.10.8.60:FF:000003">
    <property type="entry name" value="Chromosomal replication initiator protein DnaA"/>
    <property type="match status" value="1"/>
</dbReference>
<dbReference type="InterPro" id="IPR010921">
    <property type="entry name" value="Trp_repressor/repl_initiator"/>
</dbReference>
<evidence type="ECO:0000256" key="4">
    <source>
        <dbReference type="ARBA" id="ARBA00022741"/>
    </source>
</evidence>
<dbReference type="NCBIfam" id="TIGR00362">
    <property type="entry name" value="DnaA"/>
    <property type="match status" value="1"/>
</dbReference>
<dbReference type="AlphaFoldDB" id="A0A2N8TY39"/>
<dbReference type="FunFam" id="1.10.1750.10:FF:000002">
    <property type="entry name" value="Chromosomal replication initiator protein DnaA"/>
    <property type="match status" value="1"/>
</dbReference>
<evidence type="ECO:0000256" key="7">
    <source>
        <dbReference type="ARBA" id="ARBA00023125"/>
    </source>
</evidence>
<proteinExistence type="inferred from homology"/>
<dbReference type="Pfam" id="PF08299">
    <property type="entry name" value="Bac_DnaA_C"/>
    <property type="match status" value="1"/>
</dbReference>
<feature type="region of interest" description="Domain IV, binds dsDNA" evidence="8">
    <location>
        <begin position="574"/>
        <end position="697"/>
    </location>
</feature>
<dbReference type="PRINTS" id="PR00051">
    <property type="entry name" value="DNAA"/>
</dbReference>
<feature type="compositionally biased region" description="Basic and acidic residues" evidence="12">
    <location>
        <begin position="282"/>
        <end position="313"/>
    </location>
</feature>
<dbReference type="PROSITE" id="PS01008">
    <property type="entry name" value="DNAA"/>
    <property type="match status" value="1"/>
</dbReference>
<feature type="compositionally biased region" description="Low complexity" evidence="12">
    <location>
        <begin position="230"/>
        <end position="241"/>
    </location>
</feature>
<dbReference type="Proteomes" id="UP000235943">
    <property type="component" value="Unassembled WGS sequence"/>
</dbReference>
<dbReference type="InterPro" id="IPR018312">
    <property type="entry name" value="Chromosome_initiator_DnaA_CS"/>
</dbReference>
<organism evidence="15 16">
    <name type="scientific">Streptomyces cahuitamycinicus</name>
    <dbReference type="NCBI Taxonomy" id="2070367"/>
    <lineage>
        <taxon>Bacteria</taxon>
        <taxon>Bacillati</taxon>
        <taxon>Actinomycetota</taxon>
        <taxon>Actinomycetes</taxon>
        <taxon>Kitasatosporales</taxon>
        <taxon>Streptomycetaceae</taxon>
        <taxon>Streptomyces</taxon>
    </lineage>
</organism>
<dbReference type="RefSeq" id="WP_102907214.1">
    <property type="nucleotide sequence ID" value="NZ_POUC01000005.1"/>
</dbReference>
<evidence type="ECO:0000259" key="14">
    <source>
        <dbReference type="SMART" id="SM00760"/>
    </source>
</evidence>
<dbReference type="SUPFAM" id="SSF52540">
    <property type="entry name" value="P-loop containing nucleoside triphosphate hydrolases"/>
    <property type="match status" value="1"/>
</dbReference>
<keyword evidence="7 8" id="KW-0238">DNA-binding</keyword>
<keyword evidence="4 8" id="KW-0547">Nucleotide-binding</keyword>
<dbReference type="Gene3D" id="1.10.8.60">
    <property type="match status" value="1"/>
</dbReference>
<comment type="subunit">
    <text evidence="8">Oligomerizes as a right-handed, spiral filament on DNA at oriC.</text>
</comment>
<dbReference type="InterPro" id="IPR001957">
    <property type="entry name" value="Chromosome_initiator_DnaA"/>
</dbReference>
<dbReference type="FunFam" id="3.40.50.300:FF:000150">
    <property type="entry name" value="Chromosomal replication initiator protein DnaA"/>
    <property type="match status" value="1"/>
</dbReference>
<dbReference type="GO" id="GO:0003688">
    <property type="term" value="F:DNA replication origin binding"/>
    <property type="evidence" value="ECO:0007669"/>
    <property type="project" value="UniProtKB-UniRule"/>
</dbReference>
<feature type="binding site" evidence="8">
    <location>
        <position position="401"/>
    </location>
    <ligand>
        <name>ATP</name>
        <dbReference type="ChEBI" id="CHEBI:30616"/>
    </ligand>
</feature>
<dbReference type="InterPro" id="IPR013159">
    <property type="entry name" value="DnaA_C"/>
</dbReference>
<feature type="compositionally biased region" description="Basic and acidic residues" evidence="12">
    <location>
        <begin position="118"/>
        <end position="189"/>
    </location>
</feature>
<comment type="caution">
    <text evidence="15">The sequence shown here is derived from an EMBL/GenBank/DDBJ whole genome shotgun (WGS) entry which is preliminary data.</text>
</comment>
<dbReference type="HAMAP" id="MF_00377">
    <property type="entry name" value="DnaA_bact"/>
    <property type="match status" value="1"/>
</dbReference>
<evidence type="ECO:0000256" key="8">
    <source>
        <dbReference type="HAMAP-Rule" id="MF_00377"/>
    </source>
</evidence>
<keyword evidence="16" id="KW-1185">Reference proteome</keyword>
<dbReference type="Gene3D" id="3.30.300.180">
    <property type="match status" value="1"/>
</dbReference>
<dbReference type="NCBIfam" id="NF010686">
    <property type="entry name" value="PRK14086.1"/>
    <property type="match status" value="1"/>
</dbReference>
<sequence length="697" mass="78012">MADVPADLAAVWPRVLEQLLGEGRSQGVEGKDEHWIRRCQPLALVADTALLAVPNEFAKGVLEGRLAPIVSETLSRECGRPIRIAITVDDSAGEAPATPAPSARPQPRYEEPELPSARQDRDGYDRPERDGYDRKDRDGYDRPDRDGYDRPERDGYDRKDRDGYDRPDRDAYDRKDRDGYEGYGRHRADQLPGQAGDQLPPTRADQLPTARPAYPSEYQRPEPGAWPRPQQQQDDYGWQQQRLGFPERDPYASPGQDSYGSQGPYNPQDAYGTSSQDYRPQPMERHSYEQPRSDYDAPRPDYDQRDPVRRELPEPPAGSGHVHRGGPVGPNLPTTGAPGPLAAQPAPATGPGEPTARLNPKYLFDTFVIGASNRFAHAAAVAVAEAPAKAYNPLFIYGESGLGKTHLLHAIGHYARSLYPGTRVRYVSSEEFTNEFINSIRDGKGDSFRKRYREMDILLVDDIQFLADKESTQEEFFHTFNTLHNANKQIVLSSDRPPKQLVTLEDRLRNRFEWGLITDVQPPELETRIAILRKKAVQEQLNAPPEVLEFIASRISRNIRELEGALIRVTAFASLNRQPVDLGLTEIVLKDLIPGGDDSAPEITSTAIMGATADYFGLTVEDLCGTSRGRALVTARQIAMYLCRELTDLSLPKIGALFGGRDHTTVMHADRKIRNLMAERRSIYNQVTELTNRIKNG</sequence>
<protein>
    <recommendedName>
        <fullName evidence="8 9">Chromosomal replication initiator protein DnaA</fullName>
    </recommendedName>
</protein>
<dbReference type="GO" id="GO:0008289">
    <property type="term" value="F:lipid binding"/>
    <property type="evidence" value="ECO:0007669"/>
    <property type="project" value="UniProtKB-KW"/>
</dbReference>
<dbReference type="EMBL" id="POUC01000005">
    <property type="protein sequence ID" value="PNG23900.1"/>
    <property type="molecule type" value="Genomic_DNA"/>
</dbReference>
<evidence type="ECO:0000256" key="2">
    <source>
        <dbReference type="ARBA" id="ARBA00022490"/>
    </source>
</evidence>
<keyword evidence="2 8" id="KW-0963">Cytoplasm</keyword>
<evidence type="ECO:0000256" key="9">
    <source>
        <dbReference type="NCBIfam" id="TIGR00362"/>
    </source>
</evidence>
<evidence type="ECO:0000256" key="6">
    <source>
        <dbReference type="ARBA" id="ARBA00023121"/>
    </source>
</evidence>
<dbReference type="InterPro" id="IPR038454">
    <property type="entry name" value="DnaA_N_sf"/>
</dbReference>
<evidence type="ECO:0000256" key="12">
    <source>
        <dbReference type="SAM" id="MobiDB-lite"/>
    </source>
</evidence>
<evidence type="ECO:0000256" key="10">
    <source>
        <dbReference type="RuleBase" id="RU000577"/>
    </source>
</evidence>
<reference evidence="15 16" key="1">
    <citation type="submission" date="2018-01" db="EMBL/GenBank/DDBJ databases">
        <title>Draft genome sequence of Streptomyces sp. 13K301.</title>
        <authorList>
            <person name="Sahin N."/>
            <person name="Saygin H."/>
            <person name="Ay H."/>
        </authorList>
    </citation>
    <scope>NUCLEOTIDE SEQUENCE [LARGE SCALE GENOMIC DNA]</scope>
    <source>
        <strain evidence="15 16">13K301</strain>
    </source>
</reference>